<protein>
    <recommendedName>
        <fullName evidence="1">DinB-like domain-containing protein</fullName>
    </recommendedName>
</protein>
<organism evidence="2 3">
    <name type="scientific">Flavilitoribacter nigricans (strain ATCC 23147 / DSM 23189 / NBRC 102662 / NCIMB 1420 / SS-2)</name>
    <name type="common">Lewinella nigricans</name>
    <dbReference type="NCBI Taxonomy" id="1122177"/>
    <lineage>
        <taxon>Bacteria</taxon>
        <taxon>Pseudomonadati</taxon>
        <taxon>Bacteroidota</taxon>
        <taxon>Saprospiria</taxon>
        <taxon>Saprospirales</taxon>
        <taxon>Lewinellaceae</taxon>
        <taxon>Flavilitoribacter</taxon>
    </lineage>
</organism>
<evidence type="ECO:0000313" key="2">
    <source>
        <dbReference type="EMBL" id="PHN01095.1"/>
    </source>
</evidence>
<dbReference type="OrthoDB" id="679284at2"/>
<dbReference type="EMBL" id="PDUD01000063">
    <property type="protein sequence ID" value="PHN01095.1"/>
    <property type="molecule type" value="Genomic_DNA"/>
</dbReference>
<gene>
    <name evidence="2" type="ORF">CRP01_38810</name>
</gene>
<dbReference type="SUPFAM" id="SSF109854">
    <property type="entry name" value="DinB/YfiT-like putative metalloenzymes"/>
    <property type="match status" value="1"/>
</dbReference>
<accession>A0A2D0MXX7</accession>
<dbReference type="AlphaFoldDB" id="A0A2D0MXX7"/>
<dbReference type="RefSeq" id="WP_099155493.1">
    <property type="nucleotide sequence ID" value="NZ_PDUD01000063.1"/>
</dbReference>
<dbReference type="Gene3D" id="1.20.120.450">
    <property type="entry name" value="dinb family like domain"/>
    <property type="match status" value="1"/>
</dbReference>
<name>A0A2D0MXX7_FLAN2</name>
<sequence>MELASYIQHIRIHLIRTHVRVLDWFEVSDALKAYRPADGGWTVAEILEHIALTSHFLLILIDKGTGKALRNVRELSLDRLLAETVFDPARINAIGVHKSFDWIRPEHMEPTGTKSELTVKAELTDQLQQCLTYLDRLHAGEGLLYTTTMTVNGLGRLNVYEYIYFLSKHAERHLQQMEENRTEFLEFSRAHESN</sequence>
<evidence type="ECO:0000313" key="3">
    <source>
        <dbReference type="Proteomes" id="UP000223913"/>
    </source>
</evidence>
<reference evidence="2 3" key="1">
    <citation type="submission" date="2017-10" db="EMBL/GenBank/DDBJ databases">
        <title>The draft genome sequence of Lewinella nigricans NBRC 102662.</title>
        <authorList>
            <person name="Wang K."/>
        </authorList>
    </citation>
    <scope>NUCLEOTIDE SEQUENCE [LARGE SCALE GENOMIC DNA]</scope>
    <source>
        <strain evidence="2 3">NBRC 102662</strain>
    </source>
</reference>
<dbReference type="InterPro" id="IPR034660">
    <property type="entry name" value="DinB/YfiT-like"/>
</dbReference>
<dbReference type="Pfam" id="PF12867">
    <property type="entry name" value="DinB_2"/>
    <property type="match status" value="1"/>
</dbReference>
<proteinExistence type="predicted"/>
<dbReference type="Proteomes" id="UP000223913">
    <property type="component" value="Unassembled WGS sequence"/>
</dbReference>
<evidence type="ECO:0000259" key="1">
    <source>
        <dbReference type="Pfam" id="PF12867"/>
    </source>
</evidence>
<dbReference type="InterPro" id="IPR024775">
    <property type="entry name" value="DinB-like"/>
</dbReference>
<feature type="domain" description="DinB-like" evidence="1">
    <location>
        <begin position="26"/>
        <end position="177"/>
    </location>
</feature>
<keyword evidence="3" id="KW-1185">Reference proteome</keyword>
<comment type="caution">
    <text evidence="2">The sequence shown here is derived from an EMBL/GenBank/DDBJ whole genome shotgun (WGS) entry which is preliminary data.</text>
</comment>